<evidence type="ECO:0000313" key="2">
    <source>
        <dbReference type="EMBL" id="MDQ0205621.1"/>
    </source>
</evidence>
<dbReference type="Pfam" id="PF12841">
    <property type="entry name" value="YvrJ"/>
    <property type="match status" value="1"/>
</dbReference>
<evidence type="ECO:0000313" key="3">
    <source>
        <dbReference type="Proteomes" id="UP001225034"/>
    </source>
</evidence>
<evidence type="ECO:0000256" key="1">
    <source>
        <dbReference type="SAM" id="Phobius"/>
    </source>
</evidence>
<evidence type="ECO:0008006" key="4">
    <source>
        <dbReference type="Google" id="ProtNLM"/>
    </source>
</evidence>
<keyword evidence="1" id="KW-0812">Transmembrane</keyword>
<dbReference type="InterPro" id="IPR024419">
    <property type="entry name" value="YvrJ"/>
</dbReference>
<name>A0ABT9YDK3_9BACI</name>
<dbReference type="RefSeq" id="WP_370873595.1">
    <property type="nucleotide sequence ID" value="NZ_JAUSUA010000001.1"/>
</dbReference>
<dbReference type="EMBL" id="JAUSUA010000001">
    <property type="protein sequence ID" value="MDQ0205621.1"/>
    <property type="molecule type" value="Genomic_DNA"/>
</dbReference>
<gene>
    <name evidence="2" type="ORF">J2S05_000395</name>
</gene>
<keyword evidence="1" id="KW-0472">Membrane</keyword>
<reference evidence="2 3" key="1">
    <citation type="submission" date="2023-07" db="EMBL/GenBank/DDBJ databases">
        <title>Genomic Encyclopedia of Type Strains, Phase IV (KMG-IV): sequencing the most valuable type-strain genomes for metagenomic binning, comparative biology and taxonomic classification.</title>
        <authorList>
            <person name="Goeker M."/>
        </authorList>
    </citation>
    <scope>NUCLEOTIDE SEQUENCE [LARGE SCALE GENOMIC DNA]</scope>
    <source>
        <strain evidence="2 3">DSM 19154</strain>
    </source>
</reference>
<sequence>MMSSVELWVPLLSEYGFPVMVTLYLLNRLERKLDKVTEAVETLPAKLNQSPSA</sequence>
<organism evidence="2 3">
    <name type="scientific">Alkalicoccobacillus murimartini</name>
    <dbReference type="NCBI Taxonomy" id="171685"/>
    <lineage>
        <taxon>Bacteria</taxon>
        <taxon>Bacillati</taxon>
        <taxon>Bacillota</taxon>
        <taxon>Bacilli</taxon>
        <taxon>Bacillales</taxon>
        <taxon>Bacillaceae</taxon>
        <taxon>Alkalicoccobacillus</taxon>
    </lineage>
</organism>
<accession>A0ABT9YDK3</accession>
<protein>
    <recommendedName>
        <fullName evidence="4">YvrJ family protein</fullName>
    </recommendedName>
</protein>
<comment type="caution">
    <text evidence="2">The sequence shown here is derived from an EMBL/GenBank/DDBJ whole genome shotgun (WGS) entry which is preliminary data.</text>
</comment>
<feature type="transmembrane region" description="Helical" evidence="1">
    <location>
        <begin position="7"/>
        <end position="26"/>
    </location>
</feature>
<keyword evidence="3" id="KW-1185">Reference proteome</keyword>
<dbReference type="Proteomes" id="UP001225034">
    <property type="component" value="Unassembled WGS sequence"/>
</dbReference>
<proteinExistence type="predicted"/>
<keyword evidence="1" id="KW-1133">Transmembrane helix</keyword>